<feature type="domain" description="WGR" evidence="1">
    <location>
        <begin position="8"/>
        <end position="79"/>
    </location>
</feature>
<comment type="caution">
    <text evidence="2">The sequence shown here is derived from an EMBL/GenBank/DDBJ whole genome shotgun (WGS) entry which is preliminary data.</text>
</comment>
<proteinExistence type="predicted"/>
<dbReference type="RefSeq" id="WP_247234472.1">
    <property type="nucleotide sequence ID" value="NZ_JALKHS010000020.1"/>
</dbReference>
<evidence type="ECO:0000259" key="1">
    <source>
        <dbReference type="SMART" id="SM00773"/>
    </source>
</evidence>
<dbReference type="InterPro" id="IPR008893">
    <property type="entry name" value="WGR_domain"/>
</dbReference>
<dbReference type="CDD" id="cd07996">
    <property type="entry name" value="WGR_MMR_like"/>
    <property type="match status" value="1"/>
</dbReference>
<dbReference type="InterPro" id="IPR049809">
    <property type="entry name" value="YehF/YfeS-like_WGR"/>
</dbReference>
<gene>
    <name evidence="2" type="ORF">MU848_17335</name>
</gene>
<reference evidence="2 3" key="1">
    <citation type="submission" date="2022-04" db="EMBL/GenBank/DDBJ databases">
        <authorList>
            <person name="Huq M.A."/>
        </authorList>
    </citation>
    <scope>NUCLEOTIDE SEQUENCE [LARGE SCALE GENOMIC DNA]</scope>
    <source>
        <strain evidence="2 3">MAH-33</strain>
    </source>
</reference>
<keyword evidence="3" id="KW-1185">Reference proteome</keyword>
<sequence>MEHAFPSRLIHLRALDPAHNIARDYSIWMSIDLFGDYVVETCWGRIGAKGQRQRRSFPDASSARHHVRAIVRKRRGARQRIGVEYRLWPLQQ</sequence>
<name>A0ABT0E1W6_9SPHN</name>
<dbReference type="EMBL" id="JALKHS010000020">
    <property type="protein sequence ID" value="MCK0533356.1"/>
    <property type="molecule type" value="Genomic_DNA"/>
</dbReference>
<protein>
    <submittedName>
        <fullName evidence="2">WGR domain-containing protein</fullName>
    </submittedName>
</protein>
<organism evidence="2 3">
    <name type="scientific">Sphingobium agri</name>
    <dbReference type="NCBI Taxonomy" id="2933566"/>
    <lineage>
        <taxon>Bacteria</taxon>
        <taxon>Pseudomonadati</taxon>
        <taxon>Pseudomonadota</taxon>
        <taxon>Alphaproteobacteria</taxon>
        <taxon>Sphingomonadales</taxon>
        <taxon>Sphingomonadaceae</taxon>
        <taxon>Sphingobium</taxon>
    </lineage>
</organism>
<dbReference type="SUPFAM" id="SSF142921">
    <property type="entry name" value="WGR domain-like"/>
    <property type="match status" value="1"/>
</dbReference>
<evidence type="ECO:0000313" key="3">
    <source>
        <dbReference type="Proteomes" id="UP001203512"/>
    </source>
</evidence>
<dbReference type="Proteomes" id="UP001203512">
    <property type="component" value="Unassembled WGS sequence"/>
</dbReference>
<dbReference type="InterPro" id="IPR036930">
    <property type="entry name" value="WGR_dom_sf"/>
</dbReference>
<dbReference type="SMART" id="SM00773">
    <property type="entry name" value="WGR"/>
    <property type="match status" value="1"/>
</dbReference>
<evidence type="ECO:0000313" key="2">
    <source>
        <dbReference type="EMBL" id="MCK0533356.1"/>
    </source>
</evidence>
<dbReference type="Pfam" id="PF05406">
    <property type="entry name" value="WGR"/>
    <property type="match status" value="1"/>
</dbReference>
<accession>A0ABT0E1W6</accession>